<sequence length="199" mass="22818">MLTSLLTVNGRPLPAPLGKHDTSTHNRSYPTVAALKGLKQQSSCLAKCVKDLKREKEASFEQSSRRDFGEHPMHDNQWGYGNFAPHARSYDCDEGNRFRTRNDVGNGGNYVNMDERFHKRKGDCEDIMIVTTMEDIIMEKVLKLWELHQNLLVTVNVWWASKCENRRRKGAQPINTWSLMKQSLKNTFGVGNHEGQRQG</sequence>
<dbReference type="EMBL" id="CM044707">
    <property type="protein sequence ID" value="KAI5654240.1"/>
    <property type="molecule type" value="Genomic_DNA"/>
</dbReference>
<protein>
    <submittedName>
        <fullName evidence="1">Uncharacterized protein</fullName>
    </submittedName>
</protein>
<evidence type="ECO:0000313" key="2">
    <source>
        <dbReference type="Proteomes" id="UP001060085"/>
    </source>
</evidence>
<comment type="caution">
    <text evidence="1">The sequence shown here is derived from an EMBL/GenBank/DDBJ whole genome shotgun (WGS) entry which is preliminary data.</text>
</comment>
<keyword evidence="2" id="KW-1185">Reference proteome</keyword>
<reference evidence="2" key="1">
    <citation type="journal article" date="2023" name="Nat. Plants">
        <title>Single-cell RNA sequencing provides a high-resolution roadmap for understanding the multicellular compartmentation of specialized metabolism.</title>
        <authorList>
            <person name="Sun S."/>
            <person name="Shen X."/>
            <person name="Li Y."/>
            <person name="Li Y."/>
            <person name="Wang S."/>
            <person name="Li R."/>
            <person name="Zhang H."/>
            <person name="Shen G."/>
            <person name="Guo B."/>
            <person name="Wei J."/>
            <person name="Xu J."/>
            <person name="St-Pierre B."/>
            <person name="Chen S."/>
            <person name="Sun C."/>
        </authorList>
    </citation>
    <scope>NUCLEOTIDE SEQUENCE [LARGE SCALE GENOMIC DNA]</scope>
</reference>
<evidence type="ECO:0000313" key="1">
    <source>
        <dbReference type="EMBL" id="KAI5654240.1"/>
    </source>
</evidence>
<gene>
    <name evidence="1" type="ORF">M9H77_31427</name>
</gene>
<proteinExistence type="predicted"/>
<organism evidence="1 2">
    <name type="scientific">Catharanthus roseus</name>
    <name type="common">Madagascar periwinkle</name>
    <name type="synonym">Vinca rosea</name>
    <dbReference type="NCBI Taxonomy" id="4058"/>
    <lineage>
        <taxon>Eukaryota</taxon>
        <taxon>Viridiplantae</taxon>
        <taxon>Streptophyta</taxon>
        <taxon>Embryophyta</taxon>
        <taxon>Tracheophyta</taxon>
        <taxon>Spermatophyta</taxon>
        <taxon>Magnoliopsida</taxon>
        <taxon>eudicotyledons</taxon>
        <taxon>Gunneridae</taxon>
        <taxon>Pentapetalae</taxon>
        <taxon>asterids</taxon>
        <taxon>lamiids</taxon>
        <taxon>Gentianales</taxon>
        <taxon>Apocynaceae</taxon>
        <taxon>Rauvolfioideae</taxon>
        <taxon>Vinceae</taxon>
        <taxon>Catharanthinae</taxon>
        <taxon>Catharanthus</taxon>
    </lineage>
</organism>
<accession>A0ACC0A137</accession>
<name>A0ACC0A137_CATRO</name>
<dbReference type="Proteomes" id="UP001060085">
    <property type="component" value="Linkage Group LG07"/>
</dbReference>